<accession>A0A1J1ITI8</accession>
<evidence type="ECO:0000313" key="2">
    <source>
        <dbReference type="Proteomes" id="UP000183832"/>
    </source>
</evidence>
<organism evidence="1 2">
    <name type="scientific">Clunio marinus</name>
    <dbReference type="NCBI Taxonomy" id="568069"/>
    <lineage>
        <taxon>Eukaryota</taxon>
        <taxon>Metazoa</taxon>
        <taxon>Ecdysozoa</taxon>
        <taxon>Arthropoda</taxon>
        <taxon>Hexapoda</taxon>
        <taxon>Insecta</taxon>
        <taxon>Pterygota</taxon>
        <taxon>Neoptera</taxon>
        <taxon>Endopterygota</taxon>
        <taxon>Diptera</taxon>
        <taxon>Nematocera</taxon>
        <taxon>Chironomoidea</taxon>
        <taxon>Chironomidae</taxon>
        <taxon>Clunio</taxon>
    </lineage>
</organism>
<dbReference type="AlphaFoldDB" id="A0A1J1ITI8"/>
<dbReference type="EMBL" id="CVRI01000056">
    <property type="protein sequence ID" value="CRL01825.1"/>
    <property type="molecule type" value="Genomic_DNA"/>
</dbReference>
<reference evidence="1 2" key="1">
    <citation type="submission" date="2015-04" db="EMBL/GenBank/DDBJ databases">
        <authorList>
            <person name="Syromyatnikov M.Y."/>
            <person name="Popov V.N."/>
        </authorList>
    </citation>
    <scope>NUCLEOTIDE SEQUENCE [LARGE SCALE GENOMIC DNA]</scope>
</reference>
<dbReference type="Proteomes" id="UP000183832">
    <property type="component" value="Unassembled WGS sequence"/>
</dbReference>
<name>A0A1J1ITI8_9DIPT</name>
<protein>
    <submittedName>
        <fullName evidence="1">CLUMA_CG015040, isoform A</fullName>
    </submittedName>
</protein>
<proteinExistence type="predicted"/>
<evidence type="ECO:0000313" key="1">
    <source>
        <dbReference type="EMBL" id="CRL01825.1"/>
    </source>
</evidence>
<keyword evidence="2" id="KW-1185">Reference proteome</keyword>
<gene>
    <name evidence="1" type="ORF">CLUMA_CG015040</name>
</gene>
<sequence length="58" mass="7057">MGYVRQSKHVSLTITAAPSFSFRQNHFGLFKEDEQKLMFHEVSDRRHNNKNFFFSHYY</sequence>